<dbReference type="Gene3D" id="1.10.287.1260">
    <property type="match status" value="1"/>
</dbReference>
<dbReference type="PANTHER" id="PTHR30566:SF25">
    <property type="entry name" value="INNER MEMBRANE PROTEIN"/>
    <property type="match status" value="1"/>
</dbReference>
<dbReference type="GO" id="GO:0055085">
    <property type="term" value="P:transmembrane transport"/>
    <property type="evidence" value="ECO:0007669"/>
    <property type="project" value="InterPro"/>
</dbReference>
<organism evidence="8 9">
    <name type="scientific">Buchananella hordeovulneris</name>
    <dbReference type="NCBI Taxonomy" id="52770"/>
    <lineage>
        <taxon>Bacteria</taxon>
        <taxon>Bacillati</taxon>
        <taxon>Actinomycetota</taxon>
        <taxon>Actinomycetes</taxon>
        <taxon>Actinomycetales</taxon>
        <taxon>Actinomycetaceae</taxon>
        <taxon>Buchananella</taxon>
    </lineage>
</organism>
<dbReference type="InterPro" id="IPR023408">
    <property type="entry name" value="MscS_beta-dom_sf"/>
</dbReference>
<evidence type="ECO:0000256" key="3">
    <source>
        <dbReference type="ARBA" id="ARBA00022989"/>
    </source>
</evidence>
<keyword evidence="9" id="KW-1185">Reference proteome</keyword>
<feature type="transmembrane region" description="Helical" evidence="6">
    <location>
        <begin position="145"/>
        <end position="164"/>
    </location>
</feature>
<dbReference type="SUPFAM" id="SSF50182">
    <property type="entry name" value="Sm-like ribonucleoproteins"/>
    <property type="match status" value="1"/>
</dbReference>
<dbReference type="PANTHER" id="PTHR30566">
    <property type="entry name" value="YNAI-RELATED MECHANOSENSITIVE ION CHANNEL"/>
    <property type="match status" value="1"/>
</dbReference>
<feature type="compositionally biased region" description="Basic and acidic residues" evidence="5">
    <location>
        <begin position="388"/>
        <end position="397"/>
    </location>
</feature>
<evidence type="ECO:0000256" key="4">
    <source>
        <dbReference type="ARBA" id="ARBA00023136"/>
    </source>
</evidence>
<sequence>MGVGIASAAYDGGMNAGANIGEVTGLVVAGVVAGLAGAWLLLLLLRLVDRRYADHKELRRPIVVPVFTVGAVGGALLSAHIKWLWRGLRELPTWAEVLDRVLVIALIAAVTWLVSRSLRIVELRLVERNEADARALRRIRTQAQVLRRVGQAFVWAAGVFAIAMTFPGARGTVGSLLASAGLISLVAGLAAQSALGNLFAGLQLAFTDALRMDDVVVVENTTGKVEEITLTYVVVRVWDDRRLILPSTYFTSTPFENWSRRDDAMRGTVFFDLDWAVPMGQLRTVVEEVVHPSPLWDGRECTVEVTNAKGGSIEVRVVVSAANPTRLWELRCLVRETVVQWLQREARESLPRTRVASEAWPEQPSLQAAAAVADAAQQARQTEGLAQAEREQQELARRRAAARKRTKGLGKK</sequence>
<keyword evidence="3 6" id="KW-1133">Transmembrane helix</keyword>
<evidence type="ECO:0000313" key="8">
    <source>
        <dbReference type="EMBL" id="OKL52586.1"/>
    </source>
</evidence>
<dbReference type="EMBL" id="MQVS01000001">
    <property type="protein sequence ID" value="OKL52586.1"/>
    <property type="molecule type" value="Genomic_DNA"/>
</dbReference>
<dbReference type="InterPro" id="IPR006685">
    <property type="entry name" value="MscS_channel_2nd"/>
</dbReference>
<evidence type="ECO:0000256" key="6">
    <source>
        <dbReference type="SAM" id="Phobius"/>
    </source>
</evidence>
<dbReference type="InterPro" id="IPR010920">
    <property type="entry name" value="LSM_dom_sf"/>
</dbReference>
<dbReference type="Pfam" id="PF00924">
    <property type="entry name" value="MS_channel_2nd"/>
    <property type="match status" value="1"/>
</dbReference>
<evidence type="ECO:0000256" key="2">
    <source>
        <dbReference type="ARBA" id="ARBA00022692"/>
    </source>
</evidence>
<dbReference type="Proteomes" id="UP000185612">
    <property type="component" value="Unassembled WGS sequence"/>
</dbReference>
<dbReference type="GO" id="GO:0016020">
    <property type="term" value="C:membrane"/>
    <property type="evidence" value="ECO:0007669"/>
    <property type="project" value="UniProtKB-SubCell"/>
</dbReference>
<name>A0A1Q5PYM6_9ACTO</name>
<dbReference type="Gene3D" id="2.30.30.60">
    <property type="match status" value="1"/>
</dbReference>
<evidence type="ECO:0000256" key="5">
    <source>
        <dbReference type="SAM" id="MobiDB-lite"/>
    </source>
</evidence>
<feature type="domain" description="Mechanosensitive ion channel MscS" evidence="7">
    <location>
        <begin position="195"/>
        <end position="260"/>
    </location>
</feature>
<dbReference type="AlphaFoldDB" id="A0A1Q5PYM6"/>
<evidence type="ECO:0000313" key="9">
    <source>
        <dbReference type="Proteomes" id="UP000185612"/>
    </source>
</evidence>
<feature type="compositionally biased region" description="Low complexity" evidence="5">
    <location>
        <begin position="367"/>
        <end position="387"/>
    </location>
</feature>
<dbReference type="InParanoid" id="A0A1Q5PYM6"/>
<gene>
    <name evidence="8" type="ORF">BSZ40_00245</name>
</gene>
<feature type="transmembrane region" description="Helical" evidence="6">
    <location>
        <begin position="97"/>
        <end position="115"/>
    </location>
</feature>
<keyword evidence="2 6" id="KW-0812">Transmembrane</keyword>
<proteinExistence type="predicted"/>
<comment type="subcellular location">
    <subcellularLocation>
        <location evidence="1">Membrane</location>
    </subcellularLocation>
</comment>
<feature type="transmembrane region" description="Helical" evidence="6">
    <location>
        <begin position="66"/>
        <end position="85"/>
    </location>
</feature>
<protein>
    <recommendedName>
        <fullName evidence="7">Mechanosensitive ion channel MscS domain-containing protein</fullName>
    </recommendedName>
</protein>
<accession>A0A1Q5PYM6</accession>
<evidence type="ECO:0000259" key="7">
    <source>
        <dbReference type="Pfam" id="PF00924"/>
    </source>
</evidence>
<comment type="caution">
    <text evidence="8">The sequence shown here is derived from an EMBL/GenBank/DDBJ whole genome shotgun (WGS) entry which is preliminary data.</text>
</comment>
<keyword evidence="4 6" id="KW-0472">Membrane</keyword>
<feature type="transmembrane region" description="Helical" evidence="6">
    <location>
        <begin position="176"/>
        <end position="202"/>
    </location>
</feature>
<feature type="transmembrane region" description="Helical" evidence="6">
    <location>
        <begin position="23"/>
        <end position="45"/>
    </location>
</feature>
<feature type="region of interest" description="Disordered" evidence="5">
    <location>
        <begin position="366"/>
        <end position="412"/>
    </location>
</feature>
<dbReference type="STRING" id="52770.BSZ40_00245"/>
<feature type="compositionally biased region" description="Basic residues" evidence="5">
    <location>
        <begin position="398"/>
        <end position="412"/>
    </location>
</feature>
<evidence type="ECO:0000256" key="1">
    <source>
        <dbReference type="ARBA" id="ARBA00004370"/>
    </source>
</evidence>
<reference evidence="9" key="1">
    <citation type="submission" date="2016-12" db="EMBL/GenBank/DDBJ databases">
        <authorList>
            <person name="Meng X."/>
        </authorList>
    </citation>
    <scope>NUCLEOTIDE SEQUENCE [LARGE SCALE GENOMIC DNA]</scope>
    <source>
        <strain evidence="9">DSM 20732</strain>
    </source>
</reference>